<reference evidence="2" key="1">
    <citation type="journal article" date="2014" name="Int. J. Syst. Evol. Microbiol.">
        <title>Complete genome sequence of Corynebacterium casei LMG S-19264T (=DSM 44701T), isolated from a smear-ripened cheese.</title>
        <authorList>
            <consortium name="US DOE Joint Genome Institute (JGI-PGF)"/>
            <person name="Walter F."/>
            <person name="Albersmeier A."/>
            <person name="Kalinowski J."/>
            <person name="Ruckert C."/>
        </authorList>
    </citation>
    <scope>NUCLEOTIDE SEQUENCE</scope>
    <source>
        <strain evidence="2">KCTC 12711</strain>
    </source>
</reference>
<evidence type="ECO:0000256" key="1">
    <source>
        <dbReference type="SAM" id="SignalP"/>
    </source>
</evidence>
<sequence>MVSKNPVLPNFTRALLVISAALFCLNSQAGHHEKGEKLAEEKIVELKEMTKESSSHLQDQVDGELTDIDAAAAEDALADDIDTATKEITDEAKPLIPED</sequence>
<protein>
    <recommendedName>
        <fullName evidence="4">Secreted protein</fullName>
    </recommendedName>
</protein>
<feature type="chain" id="PRO_5036918381" description="Secreted protein" evidence="1">
    <location>
        <begin position="30"/>
        <end position="99"/>
    </location>
</feature>
<comment type="caution">
    <text evidence="2">The sequence shown here is derived from an EMBL/GenBank/DDBJ whole genome shotgun (WGS) entry which is preliminary data.</text>
</comment>
<keyword evidence="1" id="KW-0732">Signal</keyword>
<feature type="signal peptide" evidence="1">
    <location>
        <begin position="1"/>
        <end position="29"/>
    </location>
</feature>
<dbReference type="EMBL" id="BMXA01000003">
    <property type="protein sequence ID" value="GHA10270.1"/>
    <property type="molecule type" value="Genomic_DNA"/>
</dbReference>
<dbReference type="Proteomes" id="UP000614811">
    <property type="component" value="Unassembled WGS sequence"/>
</dbReference>
<evidence type="ECO:0000313" key="3">
    <source>
        <dbReference type="Proteomes" id="UP000614811"/>
    </source>
</evidence>
<dbReference type="AlphaFoldDB" id="A0A918VL34"/>
<gene>
    <name evidence="2" type="ORF">GCM10008090_19790</name>
</gene>
<keyword evidence="3" id="KW-1185">Reference proteome</keyword>
<organism evidence="2 3">
    <name type="scientific">Arenicella chitinivorans</name>
    <dbReference type="NCBI Taxonomy" id="1329800"/>
    <lineage>
        <taxon>Bacteria</taxon>
        <taxon>Pseudomonadati</taxon>
        <taxon>Pseudomonadota</taxon>
        <taxon>Gammaproteobacteria</taxon>
        <taxon>Arenicellales</taxon>
        <taxon>Arenicellaceae</taxon>
        <taxon>Arenicella</taxon>
    </lineage>
</organism>
<name>A0A918VL34_9GAMM</name>
<evidence type="ECO:0000313" key="2">
    <source>
        <dbReference type="EMBL" id="GHA10270.1"/>
    </source>
</evidence>
<dbReference type="RefSeq" id="WP_189400430.1">
    <property type="nucleotide sequence ID" value="NZ_BMXA01000003.1"/>
</dbReference>
<evidence type="ECO:0008006" key="4">
    <source>
        <dbReference type="Google" id="ProtNLM"/>
    </source>
</evidence>
<reference evidence="2" key="2">
    <citation type="submission" date="2020-09" db="EMBL/GenBank/DDBJ databases">
        <authorList>
            <person name="Sun Q."/>
            <person name="Kim S."/>
        </authorList>
    </citation>
    <scope>NUCLEOTIDE SEQUENCE</scope>
    <source>
        <strain evidence="2">KCTC 12711</strain>
    </source>
</reference>
<accession>A0A918VL34</accession>
<proteinExistence type="predicted"/>